<dbReference type="RefSeq" id="WP_281836863.1">
    <property type="nucleotide sequence ID" value="NZ_BSDY01000016.1"/>
</dbReference>
<reference evidence="2" key="1">
    <citation type="submission" date="2022-12" db="EMBL/GenBank/DDBJ databases">
        <title>Reference genome sequencing for broad-spectrum identification of bacterial and archaeal isolates by mass spectrometry.</title>
        <authorList>
            <person name="Sekiguchi Y."/>
            <person name="Tourlousse D.M."/>
        </authorList>
    </citation>
    <scope>NUCLEOTIDE SEQUENCE</scope>
    <source>
        <strain evidence="2">10succ1</strain>
    </source>
</reference>
<keyword evidence="3" id="KW-1185">Reference proteome</keyword>
<dbReference type="Pfam" id="PF11449">
    <property type="entry name" value="ArsP_2"/>
    <property type="match status" value="1"/>
</dbReference>
<proteinExistence type="predicted"/>
<dbReference type="AlphaFoldDB" id="A0A9W6GP53"/>
<feature type="transmembrane region" description="Helical" evidence="1">
    <location>
        <begin position="56"/>
        <end position="79"/>
    </location>
</feature>
<dbReference type="InterPro" id="IPR021552">
    <property type="entry name" value="ArsP_2"/>
</dbReference>
<accession>A0A9W6GP53</accession>
<evidence type="ECO:0000256" key="1">
    <source>
        <dbReference type="SAM" id="Phobius"/>
    </source>
</evidence>
<organism evidence="2 3">
    <name type="scientific">Propionigenium maris DSM 9537</name>
    <dbReference type="NCBI Taxonomy" id="1123000"/>
    <lineage>
        <taxon>Bacteria</taxon>
        <taxon>Fusobacteriati</taxon>
        <taxon>Fusobacteriota</taxon>
        <taxon>Fusobacteriia</taxon>
        <taxon>Fusobacteriales</taxon>
        <taxon>Fusobacteriaceae</taxon>
        <taxon>Propionigenium</taxon>
    </lineage>
</organism>
<sequence length="404" mass="44335">MRILDNFLDIAYTAAADTFIAVGSFVGITLLLFGYINYRSEGRLIRAIEERKKLQVVIGAFLGLTPGCGGAIMVMPLYLLGKVSFGTVVATLIATMGDAAFVILVYSPRLFILVSLVSFIVAVVTGYLMDRFKIGVDLVERVRSREELKNLHKAFEDEPTEFELDAENGSVAFMHIGHEEGDIVDMALHHEHSVQGNLHRFRHEIGYKLFWMLIVPGFILGVMDLMQIDLDSGLPIKNLTLIGAVGTFFSLIYTIISKKVLKDDNHAETESKMHSLKETLVHNAEETAFVISWVFLAFLLYEVGLELMGGEEVLTAFMSKSGFLVVLIAVLVGLIPGCGPQILLATLYVTGVIPFSALIANAICNDGDALFPLLAINKKSAVWVSVYNLIPALIVGGGFYLFGY</sequence>
<comment type="caution">
    <text evidence="2">The sequence shown here is derived from an EMBL/GenBank/DDBJ whole genome shotgun (WGS) entry which is preliminary data.</text>
</comment>
<evidence type="ECO:0000313" key="2">
    <source>
        <dbReference type="EMBL" id="GLI57306.1"/>
    </source>
</evidence>
<gene>
    <name evidence="2" type="ORF">PM10SUCC1_28200</name>
</gene>
<protein>
    <submittedName>
        <fullName evidence="2">Membrane protein</fullName>
    </submittedName>
</protein>
<keyword evidence="1" id="KW-1133">Transmembrane helix</keyword>
<feature type="transmembrane region" description="Helical" evidence="1">
    <location>
        <begin position="238"/>
        <end position="256"/>
    </location>
</feature>
<name>A0A9W6GP53_9FUSO</name>
<feature type="transmembrane region" description="Helical" evidence="1">
    <location>
        <begin position="209"/>
        <end position="226"/>
    </location>
</feature>
<dbReference type="Proteomes" id="UP001144471">
    <property type="component" value="Unassembled WGS sequence"/>
</dbReference>
<dbReference type="EMBL" id="BSDY01000016">
    <property type="protein sequence ID" value="GLI57306.1"/>
    <property type="molecule type" value="Genomic_DNA"/>
</dbReference>
<feature type="transmembrane region" description="Helical" evidence="1">
    <location>
        <begin position="110"/>
        <end position="129"/>
    </location>
</feature>
<feature type="transmembrane region" description="Helical" evidence="1">
    <location>
        <begin position="85"/>
        <end position="105"/>
    </location>
</feature>
<feature type="transmembrane region" description="Helical" evidence="1">
    <location>
        <begin position="12"/>
        <end position="36"/>
    </location>
</feature>
<keyword evidence="1" id="KW-0472">Membrane</keyword>
<keyword evidence="1" id="KW-0812">Transmembrane</keyword>
<evidence type="ECO:0000313" key="3">
    <source>
        <dbReference type="Proteomes" id="UP001144471"/>
    </source>
</evidence>
<feature type="transmembrane region" description="Helical" evidence="1">
    <location>
        <begin position="317"/>
        <end position="336"/>
    </location>
</feature>
<dbReference type="NCBIfam" id="NF037962">
    <property type="entry name" value="arsenic_eff"/>
    <property type="match status" value="1"/>
</dbReference>
<feature type="transmembrane region" description="Helical" evidence="1">
    <location>
        <begin position="287"/>
        <end position="305"/>
    </location>
</feature>
<feature type="transmembrane region" description="Helical" evidence="1">
    <location>
        <begin position="381"/>
        <end position="402"/>
    </location>
</feature>